<dbReference type="Gene3D" id="3.40.50.850">
    <property type="entry name" value="Isochorismatase-like"/>
    <property type="match status" value="1"/>
</dbReference>
<dbReference type="PANTHER" id="PTHR14119">
    <property type="entry name" value="HYDROLASE"/>
    <property type="match status" value="1"/>
</dbReference>
<dbReference type="KEGG" id="dak:DaAHT2_0562"/>
<dbReference type="InParanoid" id="D6Z0N9"/>
<feature type="domain" description="Isochorismatase-like" evidence="1">
    <location>
        <begin position="13"/>
        <end position="164"/>
    </location>
</feature>
<evidence type="ECO:0000313" key="2">
    <source>
        <dbReference type="EMBL" id="ADH85268.1"/>
    </source>
</evidence>
<dbReference type="eggNOG" id="COG1335">
    <property type="taxonomic scope" value="Bacteria"/>
</dbReference>
<dbReference type="STRING" id="589865.DaAHT2_0562"/>
<dbReference type="InterPro" id="IPR050993">
    <property type="entry name" value="Isochorismatase_domain"/>
</dbReference>
<evidence type="ECO:0000259" key="1">
    <source>
        <dbReference type="Pfam" id="PF00857"/>
    </source>
</evidence>
<evidence type="ECO:0000313" key="3">
    <source>
        <dbReference type="Proteomes" id="UP000001508"/>
    </source>
</evidence>
<dbReference type="AlphaFoldDB" id="D6Z0N9"/>
<accession>D6Z0N9</accession>
<proteinExistence type="predicted"/>
<dbReference type="InterPro" id="IPR036380">
    <property type="entry name" value="Isochorismatase-like_sf"/>
</dbReference>
<gene>
    <name evidence="2" type="ordered locus">DaAHT2_0562</name>
</gene>
<dbReference type="Pfam" id="PF00857">
    <property type="entry name" value="Isochorismatase"/>
    <property type="match status" value="1"/>
</dbReference>
<dbReference type="SUPFAM" id="SSF52499">
    <property type="entry name" value="Isochorismatase-like hydrolases"/>
    <property type="match status" value="1"/>
</dbReference>
<dbReference type="Proteomes" id="UP000001508">
    <property type="component" value="Chromosome"/>
</dbReference>
<organism evidence="2 3">
    <name type="scientific">Desulfurivibrio alkaliphilus (strain DSM 19089 / UNIQEM U267 / AHT2)</name>
    <dbReference type="NCBI Taxonomy" id="589865"/>
    <lineage>
        <taxon>Bacteria</taxon>
        <taxon>Pseudomonadati</taxon>
        <taxon>Thermodesulfobacteriota</taxon>
        <taxon>Desulfobulbia</taxon>
        <taxon>Desulfobulbales</taxon>
        <taxon>Desulfobulbaceae</taxon>
        <taxon>Desulfurivibrio</taxon>
    </lineage>
</organism>
<dbReference type="RefSeq" id="WP_013162799.1">
    <property type="nucleotide sequence ID" value="NC_014216.1"/>
</dbReference>
<keyword evidence="2" id="KW-0378">Hydrolase</keyword>
<dbReference type="GO" id="GO:0016787">
    <property type="term" value="F:hydrolase activity"/>
    <property type="evidence" value="ECO:0007669"/>
    <property type="project" value="UniProtKB-KW"/>
</dbReference>
<reference evidence="3" key="1">
    <citation type="submission" date="2010-02" db="EMBL/GenBank/DDBJ databases">
        <title>Complete sequence of Desulfurivibrio alkaliphilus AHT2.</title>
        <authorList>
            <consortium name="US DOE Joint Genome Institute"/>
            <person name="Pitluck S."/>
            <person name="Chertkov O."/>
            <person name="Detter J.C."/>
            <person name="Han C."/>
            <person name="Tapia R."/>
            <person name="Larimer F."/>
            <person name="Land M."/>
            <person name="Hauser L."/>
            <person name="Kyrpides N."/>
            <person name="Mikhailova N."/>
            <person name="Sorokin D.Y."/>
            <person name="Muyzer G."/>
            <person name="Woyke T."/>
        </authorList>
    </citation>
    <scope>NUCLEOTIDE SEQUENCE [LARGE SCALE GENOMIC DNA]</scope>
    <source>
        <strain evidence="3">DSM 19089 / UNIQEM U267 / AHT2</strain>
    </source>
</reference>
<sequence length="187" mass="20615">MAPELYHLQPRNCALLVVDIQENLMKVIPARDEVARNAALLIKAARALEIPILATTQYAHRIGDFVPEVKAELAGVTILDKLEFGCFNNQAIREAVKTLGTSVDTLIVCGVETHICVYQTVLGALRHDYRVWVPADAVASRAAKNYETGLARLREIGAVVANSEMIIYDWLHKAGTPVFKELLPALK</sequence>
<dbReference type="EMBL" id="CP001940">
    <property type="protein sequence ID" value="ADH85268.1"/>
    <property type="molecule type" value="Genomic_DNA"/>
</dbReference>
<keyword evidence="3" id="KW-1185">Reference proteome</keyword>
<dbReference type="OrthoDB" id="9796958at2"/>
<dbReference type="PANTHER" id="PTHR14119:SF3">
    <property type="entry name" value="ISOCHORISMATASE DOMAIN-CONTAINING PROTEIN 2"/>
    <property type="match status" value="1"/>
</dbReference>
<name>D6Z0N9_DESAT</name>
<dbReference type="InterPro" id="IPR000868">
    <property type="entry name" value="Isochorismatase-like_dom"/>
</dbReference>
<dbReference type="HOGENOM" id="CLU_066901_0_1_7"/>
<protein>
    <submittedName>
        <fullName evidence="2">Isochorismatase hydrolase</fullName>
    </submittedName>
</protein>
<dbReference type="FunCoup" id="D6Z0N9">
    <property type="interactions" value="255"/>
</dbReference>